<evidence type="ECO:0000259" key="1">
    <source>
        <dbReference type="Pfam" id="PF12146"/>
    </source>
</evidence>
<proteinExistence type="predicted"/>
<protein>
    <submittedName>
        <fullName evidence="2">Alpha/beta hydrolase</fullName>
    </submittedName>
</protein>
<evidence type="ECO:0000313" key="2">
    <source>
        <dbReference type="EMBL" id="RNL66667.1"/>
    </source>
</evidence>
<dbReference type="InterPro" id="IPR051044">
    <property type="entry name" value="MAG_DAG_Lipase"/>
</dbReference>
<sequence length="278" mass="30674">MTHQQSTLSSNSGCRIYTQNWQPSDEPKAVLILVHGLAEHSNRYMGIANYFTEQGYAVYALDHEGHGHSQGLRGYINSFDDFLTTLDQYLNNIANQHPGKKLFLVGHSMGGVISSAYLLEHQQKLAGCILSGAALATGDVISPLQKVVLNTLSKVLPKLPVLQLEANDVCHDPAVVEAYKNDPHVFTGKIRVRLITEILRTADRVLKNAANISLPMLILHGGDDKMASPSGSEKLYAGISSSDKTLKIYPGLYHEIFLEPEKLEIYATIHTWLEQKLA</sequence>
<accession>A0ABX9W7B4</accession>
<dbReference type="SUPFAM" id="SSF53474">
    <property type="entry name" value="alpha/beta-Hydrolases"/>
    <property type="match status" value="1"/>
</dbReference>
<dbReference type="PRINTS" id="PR00111">
    <property type="entry name" value="ABHYDROLASE"/>
</dbReference>
<dbReference type="Proteomes" id="UP000274695">
    <property type="component" value="Unassembled WGS sequence"/>
</dbReference>
<dbReference type="InterPro" id="IPR029058">
    <property type="entry name" value="AB_hydrolase_fold"/>
</dbReference>
<name>A0ABX9W7B4_9GAMM</name>
<keyword evidence="3" id="KW-1185">Reference proteome</keyword>
<dbReference type="EMBL" id="RHGB01000003">
    <property type="protein sequence ID" value="RNL66667.1"/>
    <property type="molecule type" value="Genomic_DNA"/>
</dbReference>
<comment type="caution">
    <text evidence="2">The sequence shown here is derived from an EMBL/GenBank/DDBJ whole genome shotgun (WGS) entry which is preliminary data.</text>
</comment>
<dbReference type="GO" id="GO:0016787">
    <property type="term" value="F:hydrolase activity"/>
    <property type="evidence" value="ECO:0007669"/>
    <property type="project" value="UniProtKB-KW"/>
</dbReference>
<dbReference type="Gene3D" id="3.40.50.1820">
    <property type="entry name" value="alpha/beta hydrolase"/>
    <property type="match status" value="1"/>
</dbReference>
<evidence type="ECO:0000313" key="3">
    <source>
        <dbReference type="Proteomes" id="UP000274695"/>
    </source>
</evidence>
<feature type="domain" description="Serine aminopeptidase S33" evidence="1">
    <location>
        <begin position="26"/>
        <end position="261"/>
    </location>
</feature>
<keyword evidence="2" id="KW-0378">Hydrolase</keyword>
<reference evidence="2 3" key="1">
    <citation type="submission" date="2018-10" db="EMBL/GenBank/DDBJ databases">
        <title>Draft genome sequence of Zhongshania sp. DSW25-10.</title>
        <authorList>
            <person name="Oh J."/>
        </authorList>
    </citation>
    <scope>NUCLEOTIDE SEQUENCE [LARGE SCALE GENOMIC DNA]</scope>
    <source>
        <strain evidence="2 3">DSW25-10</strain>
    </source>
</reference>
<dbReference type="Pfam" id="PF12146">
    <property type="entry name" value="Hydrolase_4"/>
    <property type="match status" value="1"/>
</dbReference>
<dbReference type="InterPro" id="IPR022742">
    <property type="entry name" value="Hydrolase_4"/>
</dbReference>
<dbReference type="RefSeq" id="WP_123181559.1">
    <property type="nucleotide sequence ID" value="NZ_RHGB01000003.1"/>
</dbReference>
<dbReference type="PANTHER" id="PTHR11614">
    <property type="entry name" value="PHOSPHOLIPASE-RELATED"/>
    <property type="match status" value="1"/>
</dbReference>
<dbReference type="InterPro" id="IPR000073">
    <property type="entry name" value="AB_hydrolase_1"/>
</dbReference>
<organism evidence="2 3">
    <name type="scientific">Zhongshania marina</name>
    <dbReference type="NCBI Taxonomy" id="2304603"/>
    <lineage>
        <taxon>Bacteria</taxon>
        <taxon>Pseudomonadati</taxon>
        <taxon>Pseudomonadota</taxon>
        <taxon>Gammaproteobacteria</taxon>
        <taxon>Cellvibrionales</taxon>
        <taxon>Spongiibacteraceae</taxon>
        <taxon>Zhongshania</taxon>
    </lineage>
</organism>
<gene>
    <name evidence="2" type="ORF">D0911_03765</name>
</gene>